<proteinExistence type="predicted"/>
<reference evidence="2 3" key="1">
    <citation type="submission" date="2021-06" db="EMBL/GenBank/DDBJ databases">
        <authorList>
            <person name="Palmer J.M."/>
        </authorList>
    </citation>
    <scope>NUCLEOTIDE SEQUENCE [LARGE SCALE GENOMIC DNA]</scope>
    <source>
        <strain evidence="2 3">AS_MEX2019</strain>
        <tissue evidence="2">Muscle</tissue>
    </source>
</reference>
<keyword evidence="3" id="KW-1185">Reference proteome</keyword>
<protein>
    <submittedName>
        <fullName evidence="2">Uncharacterized protein</fullName>
    </submittedName>
</protein>
<feature type="region of interest" description="Disordered" evidence="1">
    <location>
        <begin position="66"/>
        <end position="107"/>
    </location>
</feature>
<feature type="compositionally biased region" description="Low complexity" evidence="1">
    <location>
        <begin position="89"/>
        <end position="107"/>
    </location>
</feature>
<feature type="region of interest" description="Disordered" evidence="1">
    <location>
        <begin position="1"/>
        <end position="48"/>
    </location>
</feature>
<evidence type="ECO:0000313" key="3">
    <source>
        <dbReference type="Proteomes" id="UP001469553"/>
    </source>
</evidence>
<dbReference type="Proteomes" id="UP001469553">
    <property type="component" value="Unassembled WGS sequence"/>
</dbReference>
<evidence type="ECO:0000256" key="1">
    <source>
        <dbReference type="SAM" id="MobiDB-lite"/>
    </source>
</evidence>
<comment type="caution">
    <text evidence="2">The sequence shown here is derived from an EMBL/GenBank/DDBJ whole genome shotgun (WGS) entry which is preliminary data.</text>
</comment>
<name>A0ABV0YSG3_9TELE</name>
<sequence>MLPPILACDDPCHIQDRRGSQPLGETEGKSSSGPALMTTAPPSWTTPSCPNVLASSNMSMAPMQLAVLKPPSGPAAIDPGGQRLPNHQAAPPRTAGPATPLGAERCS</sequence>
<accession>A0ABV0YSG3</accession>
<evidence type="ECO:0000313" key="2">
    <source>
        <dbReference type="EMBL" id="MEQ2296787.1"/>
    </source>
</evidence>
<gene>
    <name evidence="2" type="ORF">AMECASPLE_028090</name>
</gene>
<dbReference type="EMBL" id="JAHRIP010040673">
    <property type="protein sequence ID" value="MEQ2296787.1"/>
    <property type="molecule type" value="Genomic_DNA"/>
</dbReference>
<organism evidence="2 3">
    <name type="scientific">Ameca splendens</name>
    <dbReference type="NCBI Taxonomy" id="208324"/>
    <lineage>
        <taxon>Eukaryota</taxon>
        <taxon>Metazoa</taxon>
        <taxon>Chordata</taxon>
        <taxon>Craniata</taxon>
        <taxon>Vertebrata</taxon>
        <taxon>Euteleostomi</taxon>
        <taxon>Actinopterygii</taxon>
        <taxon>Neopterygii</taxon>
        <taxon>Teleostei</taxon>
        <taxon>Neoteleostei</taxon>
        <taxon>Acanthomorphata</taxon>
        <taxon>Ovalentaria</taxon>
        <taxon>Atherinomorphae</taxon>
        <taxon>Cyprinodontiformes</taxon>
        <taxon>Goodeidae</taxon>
        <taxon>Ameca</taxon>
    </lineage>
</organism>
<feature type="compositionally biased region" description="Basic and acidic residues" evidence="1">
    <location>
        <begin position="10"/>
        <end position="19"/>
    </location>
</feature>